<reference evidence="3 4" key="1">
    <citation type="submission" date="2019-01" db="EMBL/GenBank/DDBJ databases">
        <title>Draft genome sequence of Psathyrella aberdarensis IHI B618.</title>
        <authorList>
            <person name="Buettner E."/>
            <person name="Kellner H."/>
        </authorList>
    </citation>
    <scope>NUCLEOTIDE SEQUENCE [LARGE SCALE GENOMIC DNA]</scope>
    <source>
        <strain evidence="3 4">IHI B618</strain>
    </source>
</reference>
<protein>
    <submittedName>
        <fullName evidence="3">Uncharacterized protein</fullName>
    </submittedName>
</protein>
<organism evidence="3 4">
    <name type="scientific">Candolleomyces aberdarensis</name>
    <dbReference type="NCBI Taxonomy" id="2316362"/>
    <lineage>
        <taxon>Eukaryota</taxon>
        <taxon>Fungi</taxon>
        <taxon>Dikarya</taxon>
        <taxon>Basidiomycota</taxon>
        <taxon>Agaricomycotina</taxon>
        <taxon>Agaricomycetes</taxon>
        <taxon>Agaricomycetidae</taxon>
        <taxon>Agaricales</taxon>
        <taxon>Agaricineae</taxon>
        <taxon>Psathyrellaceae</taxon>
        <taxon>Candolleomyces</taxon>
    </lineage>
</organism>
<keyword evidence="2" id="KW-0812">Transmembrane</keyword>
<comment type="caution">
    <text evidence="3">The sequence shown here is derived from an EMBL/GenBank/DDBJ whole genome shotgun (WGS) entry which is preliminary data.</text>
</comment>
<dbReference type="Proteomes" id="UP000290288">
    <property type="component" value="Unassembled WGS sequence"/>
</dbReference>
<gene>
    <name evidence="3" type="ORF">EST38_g10902</name>
</gene>
<proteinExistence type="predicted"/>
<accession>A0A4V1Q2G0</accession>
<feature type="compositionally biased region" description="Polar residues" evidence="1">
    <location>
        <begin position="176"/>
        <end position="192"/>
    </location>
</feature>
<evidence type="ECO:0000256" key="1">
    <source>
        <dbReference type="SAM" id="MobiDB-lite"/>
    </source>
</evidence>
<keyword evidence="2" id="KW-1133">Transmembrane helix</keyword>
<feature type="region of interest" description="Disordered" evidence="1">
    <location>
        <begin position="160"/>
        <end position="280"/>
    </location>
</feature>
<name>A0A4V1Q2G0_9AGAR</name>
<evidence type="ECO:0000313" key="3">
    <source>
        <dbReference type="EMBL" id="RXW14958.1"/>
    </source>
</evidence>
<feature type="transmembrane region" description="Helical" evidence="2">
    <location>
        <begin position="77"/>
        <end position="97"/>
    </location>
</feature>
<keyword evidence="2" id="KW-0472">Membrane</keyword>
<dbReference type="EMBL" id="SDEE01000620">
    <property type="protein sequence ID" value="RXW14958.1"/>
    <property type="molecule type" value="Genomic_DNA"/>
</dbReference>
<feature type="compositionally biased region" description="Polar residues" evidence="1">
    <location>
        <begin position="223"/>
        <end position="232"/>
    </location>
</feature>
<evidence type="ECO:0000313" key="4">
    <source>
        <dbReference type="Proteomes" id="UP000290288"/>
    </source>
</evidence>
<evidence type="ECO:0000256" key="2">
    <source>
        <dbReference type="SAM" id="Phobius"/>
    </source>
</evidence>
<sequence length="305" mass="34490">MTLNGAPVTTFLEAARNFVEHVWQQILSNFYPLEDVPEPPSPPSPPSSESLRVSFALPKGFLEEIERHPGIYDDLDFVRLIFILLVVFLVVLSLSAIRRSRARLSPAPPSVYLAHDLTGKIIRAVENGRFSDDVYLGIIHHLQAYRKLIKALEVNGKPTSNLTELGPEHDPVTPARHTSTSTRQRRASPSPTRQRRAESPAPTRDRQRRRGAESPFPTRQRRASLSATQQRRASGDYPEADGDVQVRQNHVLSGEDEDGDRHEHALAPSTQQRHAPRDYPDNVQHHHVVRAEDEHGVRHTYDRGR</sequence>
<dbReference type="AlphaFoldDB" id="A0A4V1Q2G0"/>
<keyword evidence="4" id="KW-1185">Reference proteome</keyword>